<dbReference type="Proteomes" id="UP000281553">
    <property type="component" value="Unassembled WGS sequence"/>
</dbReference>
<feature type="domain" description="Alanine dehydrogenase/pyridine nucleotide transhydrogenase NAD(H)-binding" evidence="1">
    <location>
        <begin position="1"/>
        <end position="31"/>
    </location>
</feature>
<keyword evidence="3" id="KW-1185">Reference proteome</keyword>
<evidence type="ECO:0000313" key="2">
    <source>
        <dbReference type="EMBL" id="VDK89035.1"/>
    </source>
</evidence>
<evidence type="ECO:0000313" key="3">
    <source>
        <dbReference type="Proteomes" id="UP000281553"/>
    </source>
</evidence>
<accession>A0A3P6U4S0</accession>
<protein>
    <recommendedName>
        <fullName evidence="1">Alanine dehydrogenase/pyridine nucleotide transhydrogenase NAD(H)-binding domain-containing protein</fullName>
    </recommendedName>
</protein>
<proteinExistence type="predicted"/>
<dbReference type="EMBL" id="UYRU01045243">
    <property type="protein sequence ID" value="VDK89035.1"/>
    <property type="molecule type" value="Genomic_DNA"/>
</dbReference>
<dbReference type="AlphaFoldDB" id="A0A3P6U4S0"/>
<dbReference type="Gene3D" id="3.40.50.720">
    <property type="entry name" value="NAD(P)-binding Rossmann-like Domain"/>
    <property type="match status" value="1"/>
</dbReference>
<dbReference type="OrthoDB" id="37244at2759"/>
<dbReference type="InterPro" id="IPR007698">
    <property type="entry name" value="AlaDH/PNT_NAD(H)-bd"/>
</dbReference>
<reference evidence="2 3" key="1">
    <citation type="submission" date="2018-11" db="EMBL/GenBank/DDBJ databases">
        <authorList>
            <consortium name="Pathogen Informatics"/>
        </authorList>
    </citation>
    <scope>NUCLEOTIDE SEQUENCE [LARGE SCALE GENOMIC DNA]</scope>
</reference>
<gene>
    <name evidence="2" type="ORF">DILT_LOCUS4307</name>
</gene>
<sequence length="121" mass="13842">MVDTMKPGSVIVDLAAEAGGNVETTRPDTKGVLELNLKDEVVRGSMVLHKVCVQNGDFLFFFYQLTSFHRTQIYGVRFFFLEILLIFNKAKITKLALFIDVIQFCDLLFNCKWSFPINKVN</sequence>
<name>A0A3P6U4S0_DIBLA</name>
<organism evidence="2 3">
    <name type="scientific">Dibothriocephalus latus</name>
    <name type="common">Fish tapeworm</name>
    <name type="synonym">Diphyllobothrium latum</name>
    <dbReference type="NCBI Taxonomy" id="60516"/>
    <lineage>
        <taxon>Eukaryota</taxon>
        <taxon>Metazoa</taxon>
        <taxon>Spiralia</taxon>
        <taxon>Lophotrochozoa</taxon>
        <taxon>Platyhelminthes</taxon>
        <taxon>Cestoda</taxon>
        <taxon>Eucestoda</taxon>
        <taxon>Diphyllobothriidea</taxon>
        <taxon>Diphyllobothriidae</taxon>
        <taxon>Dibothriocephalus</taxon>
    </lineage>
</organism>
<evidence type="ECO:0000259" key="1">
    <source>
        <dbReference type="Pfam" id="PF01262"/>
    </source>
</evidence>
<dbReference type="Pfam" id="PF01262">
    <property type="entry name" value="AlaDh_PNT_C"/>
    <property type="match status" value="1"/>
</dbReference>